<dbReference type="Proteomes" id="UP000248887">
    <property type="component" value="Unassembled WGS sequence"/>
</dbReference>
<evidence type="ECO:0000259" key="6">
    <source>
        <dbReference type="PROSITE" id="PS50929"/>
    </source>
</evidence>
<name>A0A2W5QWA0_ANCNO</name>
<dbReference type="InterPro" id="IPR036640">
    <property type="entry name" value="ABC1_TM_sf"/>
</dbReference>
<dbReference type="GO" id="GO:0005886">
    <property type="term" value="C:plasma membrane"/>
    <property type="evidence" value="ECO:0007669"/>
    <property type="project" value="UniProtKB-SubCell"/>
</dbReference>
<dbReference type="EMBL" id="QFQD01000025">
    <property type="protein sequence ID" value="PZQ82971.1"/>
    <property type="molecule type" value="Genomic_DNA"/>
</dbReference>
<feature type="transmembrane region" description="Helical" evidence="5">
    <location>
        <begin position="74"/>
        <end position="95"/>
    </location>
</feature>
<evidence type="ECO:0000313" key="8">
    <source>
        <dbReference type="Proteomes" id="UP000248887"/>
    </source>
</evidence>
<comment type="subcellular location">
    <subcellularLocation>
        <location evidence="1">Cell membrane</location>
        <topology evidence="1">Multi-pass membrane protein</topology>
    </subcellularLocation>
</comment>
<evidence type="ECO:0000313" key="7">
    <source>
        <dbReference type="EMBL" id="PZQ82971.1"/>
    </source>
</evidence>
<keyword evidence="2 5" id="KW-0812">Transmembrane</keyword>
<keyword evidence="7" id="KW-0067">ATP-binding</keyword>
<proteinExistence type="predicted"/>
<dbReference type="Pfam" id="PF00664">
    <property type="entry name" value="ABC_membrane"/>
    <property type="match status" value="1"/>
</dbReference>
<evidence type="ECO:0000256" key="3">
    <source>
        <dbReference type="ARBA" id="ARBA00022989"/>
    </source>
</evidence>
<evidence type="ECO:0000256" key="2">
    <source>
        <dbReference type="ARBA" id="ARBA00022692"/>
    </source>
</evidence>
<sequence>MLAGLARARVSPTAPRGEANVPRTLMSFVWRVSGWHQLVLIGMSGLVLLIEIAPLEIQRRVVNDAFKGGAFEPILALVGAYMAVTVAEGVLKLVLNIYRNWLGESAVRWLRQAVFAVAHGNGNRPVAAETEGIQLSIVLDEAEPVGGFVGVSVSEPVLQVGVLVVVTAYLIYLQPVMALVMAGVFIPQVLFVPVMQAAINRRIAHRVLLLRGLSTGIVGAGGARDADGAQQHRIQSVFATNMAIYWLKYTMNVLMNLMNHAGVATILALGGYFVVTGHTEIGTVVAFLSALAKVNDPWGELVTWYRDMRAAQVKYALVRDSAAIGAIDGAHGA</sequence>
<gene>
    <name evidence="7" type="ORF">DI549_09475</name>
</gene>
<feature type="transmembrane region" description="Helical" evidence="5">
    <location>
        <begin position="34"/>
        <end position="53"/>
    </location>
</feature>
<evidence type="ECO:0000256" key="5">
    <source>
        <dbReference type="SAM" id="Phobius"/>
    </source>
</evidence>
<dbReference type="AlphaFoldDB" id="A0A2W5QWA0"/>
<dbReference type="Gene3D" id="1.20.1560.10">
    <property type="entry name" value="ABC transporter type 1, transmembrane domain"/>
    <property type="match status" value="1"/>
</dbReference>
<dbReference type="GO" id="GO:0005524">
    <property type="term" value="F:ATP binding"/>
    <property type="evidence" value="ECO:0007669"/>
    <property type="project" value="UniProtKB-KW"/>
</dbReference>
<accession>A0A2W5QWA0</accession>
<evidence type="ECO:0000256" key="1">
    <source>
        <dbReference type="ARBA" id="ARBA00004651"/>
    </source>
</evidence>
<feature type="domain" description="ABC transmembrane type-1" evidence="6">
    <location>
        <begin position="38"/>
        <end position="310"/>
    </location>
</feature>
<feature type="transmembrane region" description="Helical" evidence="5">
    <location>
        <begin position="169"/>
        <end position="192"/>
    </location>
</feature>
<organism evidence="7 8">
    <name type="scientific">Ancylobacter novellus</name>
    <name type="common">Thiobacillus novellus</name>
    <dbReference type="NCBI Taxonomy" id="921"/>
    <lineage>
        <taxon>Bacteria</taxon>
        <taxon>Pseudomonadati</taxon>
        <taxon>Pseudomonadota</taxon>
        <taxon>Alphaproteobacteria</taxon>
        <taxon>Hyphomicrobiales</taxon>
        <taxon>Xanthobacteraceae</taxon>
        <taxon>Ancylobacter</taxon>
    </lineage>
</organism>
<dbReference type="GO" id="GO:0140359">
    <property type="term" value="F:ABC-type transporter activity"/>
    <property type="evidence" value="ECO:0007669"/>
    <property type="project" value="InterPro"/>
</dbReference>
<keyword evidence="4 5" id="KW-0472">Membrane</keyword>
<dbReference type="InterPro" id="IPR011527">
    <property type="entry name" value="ABC1_TM_dom"/>
</dbReference>
<evidence type="ECO:0000256" key="4">
    <source>
        <dbReference type="ARBA" id="ARBA00023136"/>
    </source>
</evidence>
<reference evidence="7 8" key="1">
    <citation type="submission" date="2017-08" db="EMBL/GenBank/DDBJ databases">
        <title>Infants hospitalized years apart are colonized by the same room-sourced microbial strains.</title>
        <authorList>
            <person name="Brooks B."/>
            <person name="Olm M.R."/>
            <person name="Firek B.A."/>
            <person name="Baker R."/>
            <person name="Thomas B.C."/>
            <person name="Morowitz M.J."/>
            <person name="Banfield J.F."/>
        </authorList>
    </citation>
    <scope>NUCLEOTIDE SEQUENCE [LARGE SCALE GENOMIC DNA]</scope>
    <source>
        <strain evidence="7">S2_005_001_R2_27</strain>
    </source>
</reference>
<dbReference type="PROSITE" id="PS50929">
    <property type="entry name" value="ABC_TM1F"/>
    <property type="match status" value="1"/>
</dbReference>
<keyword evidence="3 5" id="KW-1133">Transmembrane helix</keyword>
<dbReference type="SUPFAM" id="SSF90123">
    <property type="entry name" value="ABC transporter transmembrane region"/>
    <property type="match status" value="1"/>
</dbReference>
<protein>
    <submittedName>
        <fullName evidence="7">Multidrug ABC transporter ATP-binding protein</fullName>
    </submittedName>
</protein>
<keyword evidence="7" id="KW-0547">Nucleotide-binding</keyword>
<comment type="caution">
    <text evidence="7">The sequence shown here is derived from an EMBL/GenBank/DDBJ whole genome shotgun (WGS) entry which is preliminary data.</text>
</comment>